<keyword evidence="3" id="KW-1185">Reference proteome</keyword>
<dbReference type="EMBL" id="AP027059">
    <property type="protein sequence ID" value="BDU49473.1"/>
    <property type="molecule type" value="Genomic_DNA"/>
</dbReference>
<gene>
    <name evidence="2" type="ORF">HLVA_00420</name>
</gene>
<protein>
    <recommendedName>
        <fullName evidence="1">CD-NTase-associated protein 16 NUDIX domain-containing protein</fullName>
    </recommendedName>
</protein>
<proteinExistence type="predicted"/>
<evidence type="ECO:0000259" key="1">
    <source>
        <dbReference type="Pfam" id="PF18167"/>
    </source>
</evidence>
<dbReference type="AlphaFoldDB" id="A0AAU9D4J9"/>
<accession>A0AAU9D4J9</accession>
<dbReference type="Pfam" id="PF18167">
    <property type="entry name" value="Sa_NUDIX"/>
    <property type="match status" value="1"/>
</dbReference>
<evidence type="ECO:0000313" key="2">
    <source>
        <dbReference type="EMBL" id="BDU49473.1"/>
    </source>
</evidence>
<sequence>MNQDLKSIMLSYIAGLLTSGTVAFISRKCNSFEECIMALKILVKARKEVRLSVSYLFRIEIENKYLLIKGNRIEQFQPVGGVYKAYRSAEGLFKKIEVKKDNGIDIDGASENDLRIKVKSKNVLSFIRWFKERKNREINVNREFYEELVVSNFIDKSVLETFSPEYLKTVYTDLKYSTHFKCYEILIYDIFEIKLDSQYEEMLKNEINTKRGNLILATDDEIESENIKIDGISKKIGEHSKYII</sequence>
<organism evidence="2 3">
    <name type="scientific">Haliovirga abyssi</name>
    <dbReference type="NCBI Taxonomy" id="2996794"/>
    <lineage>
        <taxon>Bacteria</taxon>
        <taxon>Fusobacteriati</taxon>
        <taxon>Fusobacteriota</taxon>
        <taxon>Fusobacteriia</taxon>
        <taxon>Fusobacteriales</taxon>
        <taxon>Haliovirgaceae</taxon>
        <taxon>Haliovirga</taxon>
    </lineage>
</organism>
<reference evidence="2 3" key="1">
    <citation type="submission" date="2022-11" db="EMBL/GenBank/DDBJ databases">
        <title>Haliovirga abyssi gen. nov., sp. nov., a mesophilic fermentative bacterium isolated from the Iheya North hydrothermal field and the proposal of Haliovirgaceae fam. nov.</title>
        <authorList>
            <person name="Miyazaki U."/>
            <person name="Tame A."/>
            <person name="Miyazaki J."/>
            <person name="Takai K."/>
            <person name="Sawayama S."/>
            <person name="Kitajima M."/>
            <person name="Okamoto A."/>
            <person name="Nakagawa S."/>
        </authorList>
    </citation>
    <scope>NUCLEOTIDE SEQUENCE [LARGE SCALE GENOMIC DNA]</scope>
    <source>
        <strain evidence="2 3">IC12</strain>
    </source>
</reference>
<dbReference type="InterPro" id="IPR040829">
    <property type="entry name" value="Cap16_NUDIX"/>
</dbReference>
<dbReference type="Proteomes" id="UP001321582">
    <property type="component" value="Chromosome"/>
</dbReference>
<name>A0AAU9D4J9_9FUSO</name>
<dbReference type="KEGG" id="haby:HLVA_00420"/>
<dbReference type="RefSeq" id="WP_307904430.1">
    <property type="nucleotide sequence ID" value="NZ_AP027059.1"/>
</dbReference>
<feature type="domain" description="CD-NTase-associated protein 16 NUDIX" evidence="1">
    <location>
        <begin position="48"/>
        <end position="244"/>
    </location>
</feature>
<evidence type="ECO:0000313" key="3">
    <source>
        <dbReference type="Proteomes" id="UP001321582"/>
    </source>
</evidence>